<proteinExistence type="predicted"/>
<accession>A0AAV0AN38</accession>
<evidence type="ECO:0000313" key="2">
    <source>
        <dbReference type="EMBL" id="CAH7669666.1"/>
    </source>
</evidence>
<feature type="compositionally biased region" description="Polar residues" evidence="1">
    <location>
        <begin position="67"/>
        <end position="76"/>
    </location>
</feature>
<keyword evidence="3" id="KW-1185">Reference proteome</keyword>
<dbReference type="EMBL" id="CALTRL010000790">
    <property type="protein sequence ID" value="CAH7669666.1"/>
    <property type="molecule type" value="Genomic_DNA"/>
</dbReference>
<dbReference type="Proteomes" id="UP001153365">
    <property type="component" value="Unassembled WGS sequence"/>
</dbReference>
<name>A0AAV0AN38_PHAPC</name>
<sequence length="112" mass="12228">MLRGRRWKEKYGRFICNVNTGVSSAKPLMRRAESDTLINSAKPQSSSSSSPTLAALKASKSFAEGPNDSSNTQPNRLSGRLKLEGSSLHIEGTAPLKTKTEPFLFSVFTRNP</sequence>
<comment type="caution">
    <text evidence="2">The sequence shown here is derived from an EMBL/GenBank/DDBJ whole genome shotgun (WGS) entry which is preliminary data.</text>
</comment>
<dbReference type="AlphaFoldDB" id="A0AAV0AN38"/>
<organism evidence="2 3">
    <name type="scientific">Phakopsora pachyrhizi</name>
    <name type="common">Asian soybean rust disease fungus</name>
    <dbReference type="NCBI Taxonomy" id="170000"/>
    <lineage>
        <taxon>Eukaryota</taxon>
        <taxon>Fungi</taxon>
        <taxon>Dikarya</taxon>
        <taxon>Basidiomycota</taxon>
        <taxon>Pucciniomycotina</taxon>
        <taxon>Pucciniomycetes</taxon>
        <taxon>Pucciniales</taxon>
        <taxon>Phakopsoraceae</taxon>
        <taxon>Phakopsora</taxon>
    </lineage>
</organism>
<feature type="region of interest" description="Disordered" evidence="1">
    <location>
        <begin position="37"/>
        <end position="84"/>
    </location>
</feature>
<gene>
    <name evidence="2" type="ORF">PPACK8108_LOCUS4309</name>
</gene>
<protein>
    <submittedName>
        <fullName evidence="2">Uncharacterized protein</fullName>
    </submittedName>
</protein>
<feature type="compositionally biased region" description="Low complexity" evidence="1">
    <location>
        <begin position="40"/>
        <end position="61"/>
    </location>
</feature>
<evidence type="ECO:0000313" key="3">
    <source>
        <dbReference type="Proteomes" id="UP001153365"/>
    </source>
</evidence>
<reference evidence="2" key="1">
    <citation type="submission" date="2022-06" db="EMBL/GenBank/DDBJ databases">
        <authorList>
            <consortium name="SYNGENTA / RWTH Aachen University"/>
        </authorList>
    </citation>
    <scope>NUCLEOTIDE SEQUENCE</scope>
</reference>
<evidence type="ECO:0000256" key="1">
    <source>
        <dbReference type="SAM" id="MobiDB-lite"/>
    </source>
</evidence>